<evidence type="ECO:0000313" key="4">
    <source>
        <dbReference type="Proteomes" id="UP000007319"/>
    </source>
</evidence>
<dbReference type="GO" id="GO:0003677">
    <property type="term" value="F:DNA binding"/>
    <property type="evidence" value="ECO:0007669"/>
    <property type="project" value="InterPro"/>
</dbReference>
<keyword evidence="3" id="KW-0614">Plasmid</keyword>
<dbReference type="RefSeq" id="WP_014242358.1">
    <property type="nucleotide sequence ID" value="NC_016618.1"/>
</dbReference>
<evidence type="ECO:0000313" key="3">
    <source>
        <dbReference type="EMBL" id="CCD02024.1"/>
    </source>
</evidence>
<dbReference type="Gene3D" id="1.10.443.10">
    <property type="entry name" value="Intergrase catalytic core"/>
    <property type="match status" value="1"/>
</dbReference>
<keyword evidence="1" id="KW-0233">DNA recombination</keyword>
<dbReference type="Proteomes" id="UP000007319">
    <property type="component" value="Plasmid AZOBR_p2"/>
</dbReference>
<dbReference type="EMBL" id="HE577329">
    <property type="protein sequence ID" value="CCD02024.1"/>
    <property type="molecule type" value="Genomic_DNA"/>
</dbReference>
<dbReference type="InterPro" id="IPR002104">
    <property type="entry name" value="Integrase_catalytic"/>
</dbReference>
<organism evidence="3 4">
    <name type="scientific">Azospirillum baldaniorum</name>
    <dbReference type="NCBI Taxonomy" id="1064539"/>
    <lineage>
        <taxon>Bacteria</taxon>
        <taxon>Pseudomonadati</taxon>
        <taxon>Pseudomonadota</taxon>
        <taxon>Alphaproteobacteria</taxon>
        <taxon>Rhodospirillales</taxon>
        <taxon>Azospirillaceae</taxon>
        <taxon>Azospirillum</taxon>
    </lineage>
</organism>
<geneLocation type="plasmid" evidence="3 4">
    <name>AZOBR_p2</name>
</geneLocation>
<reference evidence="3 4" key="1">
    <citation type="journal article" date="2011" name="PLoS Genet.">
        <title>Azospirillum genomes reveal transition of bacteria from aquatic to terrestrial environments.</title>
        <authorList>
            <person name="Wisniewski-Dye F."/>
            <person name="Borziak K."/>
            <person name="Khalsa-Moyers G."/>
            <person name="Alexandre G."/>
            <person name="Sukharnikov L.O."/>
            <person name="Wuichet K."/>
            <person name="Hurst G.B."/>
            <person name="McDonald W.H."/>
            <person name="Robertson J.S."/>
            <person name="Barbe V."/>
            <person name="Calteau A."/>
            <person name="Rouy Z."/>
            <person name="Mangenot S."/>
            <person name="Prigent-Combaret C."/>
            <person name="Normand P."/>
            <person name="Boyer M."/>
            <person name="Siguier P."/>
            <person name="Dessaux Y."/>
            <person name="Elmerich C."/>
            <person name="Condemine G."/>
            <person name="Krishnen G."/>
            <person name="Kennedy I."/>
            <person name="Paterson A.H."/>
            <person name="Gonzalez V."/>
            <person name="Mavingui P."/>
            <person name="Zhulin I.B."/>
        </authorList>
    </citation>
    <scope>NUCLEOTIDE SEQUENCE [LARGE SCALE GENOMIC DNA]</scope>
    <source>
        <strain evidence="3 4">Sp245</strain>
    </source>
</reference>
<keyword evidence="4" id="KW-1185">Reference proteome</keyword>
<name>A0A9P1JYB0_9PROT</name>
<protein>
    <recommendedName>
        <fullName evidence="2">Tyr recombinase domain-containing protein</fullName>
    </recommendedName>
</protein>
<proteinExistence type="predicted"/>
<dbReference type="GO" id="GO:0015074">
    <property type="term" value="P:DNA integration"/>
    <property type="evidence" value="ECO:0007669"/>
    <property type="project" value="InterPro"/>
</dbReference>
<gene>
    <name evidence="3" type="ORF">AZOBR_p270220</name>
</gene>
<dbReference type="GO" id="GO:0006310">
    <property type="term" value="P:DNA recombination"/>
    <property type="evidence" value="ECO:0007669"/>
    <property type="project" value="UniProtKB-KW"/>
</dbReference>
<evidence type="ECO:0000256" key="1">
    <source>
        <dbReference type="ARBA" id="ARBA00023172"/>
    </source>
</evidence>
<dbReference type="InterPro" id="IPR013762">
    <property type="entry name" value="Integrase-like_cat_sf"/>
</dbReference>
<dbReference type="AlphaFoldDB" id="A0A9P1JYB0"/>
<dbReference type="PROSITE" id="PS51898">
    <property type="entry name" value="TYR_RECOMBINASE"/>
    <property type="match status" value="1"/>
</dbReference>
<evidence type="ECO:0000259" key="2">
    <source>
        <dbReference type="PROSITE" id="PS51898"/>
    </source>
</evidence>
<feature type="domain" description="Tyr recombinase" evidence="2">
    <location>
        <begin position="253"/>
        <end position="466"/>
    </location>
</feature>
<dbReference type="SUPFAM" id="SSF56349">
    <property type="entry name" value="DNA breaking-rejoining enzymes"/>
    <property type="match status" value="1"/>
</dbReference>
<sequence length="478" mass="56407">MPKHAVSWKHPVYQIYLFWPDSARGRAKTYYRISLPDQPRVEGRLADQFSYSDRHFEALTKEWEFAELRDRIATRGHPGPEVMSFAERLYFRLREQVGRGKALNTVKIPTVQVAAERFMISLNRDLLNGRISQDRHKHHRVFLNRFVIPYEPFFKLTVDEVTEDHLTRWQHWRTTYWFEGPGKEVHEIPYYRGDTRLIRKIRPEERKPPTLATKARDQSQFNSLFNFCVAQGWIKKSQIPRYSIQNTRVSPPKKRPAFTREQWDRLDKFVHDGWLDPPKLFGDSRRSRQILWWFCTIVRAYGLRVSEGYSLTFGSLRPTVLDNGERTLMLHVPPIKFAGHERVVEPIFRFIPEVLRIAETLPGFYEKHYGFRPEPHESLWLNRNRTAITTFYVGFESLLKKAGVEKDAQGNLYSLGSLRHSAITEEIETTTLNPHIIADWAGTSMKMIQNHYGQPLTSRVRRAEYDHRRKLLEAGDTD</sequence>
<accession>A0A9P1JYB0</accession>
<dbReference type="KEGG" id="abs:AZOBR_p270220"/>
<dbReference type="InterPro" id="IPR011010">
    <property type="entry name" value="DNA_brk_join_enz"/>
</dbReference>